<sequence>MSASPRQVKLTHMRKFKAHEGVALKSLVDV</sequence>
<proteinExistence type="predicted"/>
<accession>A0A8S5R5J2</accession>
<dbReference type="EMBL" id="BK015817">
    <property type="protein sequence ID" value="DAE26402.1"/>
    <property type="molecule type" value="Genomic_DNA"/>
</dbReference>
<organism evidence="1">
    <name type="scientific">Myoviridae sp. ctxbQ4</name>
    <dbReference type="NCBI Taxonomy" id="2827292"/>
    <lineage>
        <taxon>Viruses</taxon>
        <taxon>Duplodnaviria</taxon>
        <taxon>Heunggongvirae</taxon>
        <taxon>Uroviricota</taxon>
        <taxon>Caudoviricetes</taxon>
    </lineage>
</organism>
<name>A0A8S5R5J2_9CAUD</name>
<reference evidence="1" key="1">
    <citation type="journal article" date="2021" name="Proc. Natl. Acad. Sci. U.S.A.">
        <title>A Catalog of Tens of Thousands of Viruses from Human Metagenomes Reveals Hidden Associations with Chronic Diseases.</title>
        <authorList>
            <person name="Tisza M.J."/>
            <person name="Buck C.B."/>
        </authorList>
    </citation>
    <scope>NUCLEOTIDE SEQUENCE</scope>
    <source>
        <strain evidence="1">CtxbQ4</strain>
    </source>
</reference>
<evidence type="ECO:0000313" key="1">
    <source>
        <dbReference type="EMBL" id="DAE26402.1"/>
    </source>
</evidence>
<protein>
    <submittedName>
        <fullName evidence="1">Uncharacterized protein</fullName>
    </submittedName>
</protein>